<sequence>MPTSVTSTTVNSDAEAYEEEHVHAIYDQIASHFSSTRYKPWPIIAKFLDSLPSGSIGLDSGTGNGKYLPLPLDRPNSICTIGLDRSRNLLKFARQAGGKKRDVIWGDVLDLGWRTGIFDYAISIATIHHLASSSRRRQAVETLIRSVSPSHGRILIYVWAVEQDGLSKRSIPPEENSTGIGRDVFVPWILNQSPENEERSHNPSVFNRYYHMFVEGELENLVQDAVANLGMVVGSAKSSVERRGVEILQNGWERSNWYIELKRWQV</sequence>
<dbReference type="EMBL" id="BPWL01000007">
    <property type="protein sequence ID" value="GJJ12418.1"/>
    <property type="molecule type" value="Genomic_DNA"/>
</dbReference>
<evidence type="ECO:0000313" key="5">
    <source>
        <dbReference type="Proteomes" id="UP001050691"/>
    </source>
</evidence>
<dbReference type="GO" id="GO:0030488">
    <property type="term" value="P:tRNA methylation"/>
    <property type="evidence" value="ECO:0007669"/>
    <property type="project" value="TreeGrafter"/>
</dbReference>
<proteinExistence type="predicted"/>
<keyword evidence="1" id="KW-0489">Methyltransferase</keyword>
<evidence type="ECO:0000256" key="1">
    <source>
        <dbReference type="ARBA" id="ARBA00022603"/>
    </source>
</evidence>
<dbReference type="GO" id="GO:0005634">
    <property type="term" value="C:nucleus"/>
    <property type="evidence" value="ECO:0007669"/>
    <property type="project" value="TreeGrafter"/>
</dbReference>
<dbReference type="Pfam" id="PF08241">
    <property type="entry name" value="Methyltransf_11"/>
    <property type="match status" value="1"/>
</dbReference>
<dbReference type="Proteomes" id="UP001050691">
    <property type="component" value="Unassembled WGS sequence"/>
</dbReference>
<feature type="domain" description="Methyltransferase type 11" evidence="3">
    <location>
        <begin position="58"/>
        <end position="149"/>
    </location>
</feature>
<dbReference type="SUPFAM" id="SSF53335">
    <property type="entry name" value="S-adenosyl-L-methionine-dependent methyltransferases"/>
    <property type="match status" value="1"/>
</dbReference>
<protein>
    <recommendedName>
        <fullName evidence="3">Methyltransferase type 11 domain-containing protein</fullName>
    </recommendedName>
</protein>
<dbReference type="GO" id="GO:0106335">
    <property type="term" value="F:tRNA (5-carboxymethyluridine(34)-5-O)-methyltransferase activity"/>
    <property type="evidence" value="ECO:0007669"/>
    <property type="project" value="TreeGrafter"/>
</dbReference>
<dbReference type="InterPro" id="IPR051422">
    <property type="entry name" value="AlkB_tRNA_MeTrf/Diox"/>
</dbReference>
<dbReference type="PANTHER" id="PTHR13069">
    <property type="entry name" value="ALKYLATED DNA REPAIR PROTEIN ALKB HOMOLOG 8"/>
    <property type="match status" value="1"/>
</dbReference>
<dbReference type="GO" id="GO:0008757">
    <property type="term" value="F:S-adenosylmethionine-dependent methyltransferase activity"/>
    <property type="evidence" value="ECO:0007669"/>
    <property type="project" value="InterPro"/>
</dbReference>
<dbReference type="GO" id="GO:0000049">
    <property type="term" value="F:tRNA binding"/>
    <property type="evidence" value="ECO:0007669"/>
    <property type="project" value="TreeGrafter"/>
</dbReference>
<reference evidence="4" key="1">
    <citation type="submission" date="2021-10" db="EMBL/GenBank/DDBJ databases">
        <title>De novo Genome Assembly of Clathrus columnatus (Basidiomycota, Fungi) Using Illumina and Nanopore Sequence Data.</title>
        <authorList>
            <person name="Ogiso-Tanaka E."/>
            <person name="Itagaki H."/>
            <person name="Hosoya T."/>
            <person name="Hosaka K."/>
        </authorList>
    </citation>
    <scope>NUCLEOTIDE SEQUENCE</scope>
    <source>
        <strain evidence="4">MO-923</strain>
    </source>
</reference>
<evidence type="ECO:0000259" key="3">
    <source>
        <dbReference type="Pfam" id="PF08241"/>
    </source>
</evidence>
<dbReference type="GO" id="GO:0002098">
    <property type="term" value="P:tRNA wobble uridine modification"/>
    <property type="evidence" value="ECO:0007669"/>
    <property type="project" value="TreeGrafter"/>
</dbReference>
<organism evidence="4 5">
    <name type="scientific">Clathrus columnatus</name>
    <dbReference type="NCBI Taxonomy" id="1419009"/>
    <lineage>
        <taxon>Eukaryota</taxon>
        <taxon>Fungi</taxon>
        <taxon>Dikarya</taxon>
        <taxon>Basidiomycota</taxon>
        <taxon>Agaricomycotina</taxon>
        <taxon>Agaricomycetes</taxon>
        <taxon>Phallomycetidae</taxon>
        <taxon>Phallales</taxon>
        <taxon>Clathraceae</taxon>
        <taxon>Clathrus</taxon>
    </lineage>
</organism>
<evidence type="ECO:0000256" key="2">
    <source>
        <dbReference type="ARBA" id="ARBA00022679"/>
    </source>
</evidence>
<dbReference type="CDD" id="cd02440">
    <property type="entry name" value="AdoMet_MTases"/>
    <property type="match status" value="1"/>
</dbReference>
<dbReference type="InterPro" id="IPR029063">
    <property type="entry name" value="SAM-dependent_MTases_sf"/>
</dbReference>
<dbReference type="AlphaFoldDB" id="A0AAV5AI95"/>
<evidence type="ECO:0000313" key="4">
    <source>
        <dbReference type="EMBL" id="GJJ12418.1"/>
    </source>
</evidence>
<keyword evidence="2" id="KW-0808">Transferase</keyword>
<keyword evidence="5" id="KW-1185">Reference proteome</keyword>
<gene>
    <name evidence="4" type="ORF">Clacol_006660</name>
</gene>
<dbReference type="PANTHER" id="PTHR13069:SF21">
    <property type="entry name" value="ALKYLATED DNA REPAIR PROTEIN ALKB HOMOLOG 8"/>
    <property type="match status" value="1"/>
</dbReference>
<comment type="caution">
    <text evidence="4">The sequence shown here is derived from an EMBL/GenBank/DDBJ whole genome shotgun (WGS) entry which is preliminary data.</text>
</comment>
<dbReference type="Gene3D" id="3.40.50.150">
    <property type="entry name" value="Vaccinia Virus protein VP39"/>
    <property type="match status" value="1"/>
</dbReference>
<accession>A0AAV5AI95</accession>
<name>A0AAV5AI95_9AGAM</name>
<dbReference type="GO" id="GO:0005737">
    <property type="term" value="C:cytoplasm"/>
    <property type="evidence" value="ECO:0007669"/>
    <property type="project" value="TreeGrafter"/>
</dbReference>
<dbReference type="InterPro" id="IPR013216">
    <property type="entry name" value="Methyltransf_11"/>
</dbReference>